<dbReference type="InterPro" id="IPR029052">
    <property type="entry name" value="Metallo-depent_PP-like"/>
</dbReference>
<accession>A0A2A4I3P5</accession>
<dbReference type="GO" id="GO:0008803">
    <property type="term" value="F:bis(5'-nucleosyl)-tetraphosphatase (symmetrical) activity"/>
    <property type="evidence" value="ECO:0007669"/>
    <property type="project" value="TreeGrafter"/>
</dbReference>
<dbReference type="PRINTS" id="PR00114">
    <property type="entry name" value="STPHPHTASE"/>
</dbReference>
<feature type="domain" description="Serine/threonine specific protein phosphatases" evidence="1">
    <location>
        <begin position="89"/>
        <end position="94"/>
    </location>
</feature>
<dbReference type="EMBL" id="NWVD01000001">
    <property type="protein sequence ID" value="PCG10819.1"/>
    <property type="molecule type" value="Genomic_DNA"/>
</dbReference>
<dbReference type="InterPro" id="IPR050126">
    <property type="entry name" value="Ap4A_hydrolase"/>
</dbReference>
<protein>
    <submittedName>
        <fullName evidence="2">Metallophosphoesterase</fullName>
    </submittedName>
</protein>
<proteinExistence type="predicted"/>
<dbReference type="InterPro" id="IPR004843">
    <property type="entry name" value="Calcineurin-like_PHP"/>
</dbReference>
<dbReference type="Gene3D" id="3.60.21.10">
    <property type="match status" value="1"/>
</dbReference>
<organism evidence="2 3">
    <name type="scientific">Sphingomonas ginsenosidimutans</name>
    <dbReference type="NCBI Taxonomy" id="862134"/>
    <lineage>
        <taxon>Bacteria</taxon>
        <taxon>Pseudomonadati</taxon>
        <taxon>Pseudomonadota</taxon>
        <taxon>Alphaproteobacteria</taxon>
        <taxon>Sphingomonadales</taxon>
        <taxon>Sphingomonadaceae</taxon>
        <taxon>Sphingomonas</taxon>
    </lineage>
</organism>
<comment type="caution">
    <text evidence="2">The sequence shown here is derived from an EMBL/GenBank/DDBJ whole genome shotgun (WGS) entry which is preliminary data.</text>
</comment>
<evidence type="ECO:0000259" key="1">
    <source>
        <dbReference type="PROSITE" id="PS00125"/>
    </source>
</evidence>
<gene>
    <name evidence="2" type="ORF">COA17_05505</name>
</gene>
<keyword evidence="3" id="KW-1185">Reference proteome</keyword>
<dbReference type="RefSeq" id="WP_096610607.1">
    <property type="nucleotide sequence ID" value="NZ_NWVD01000001.1"/>
</dbReference>
<dbReference type="SUPFAM" id="SSF56300">
    <property type="entry name" value="Metallo-dependent phosphatases"/>
    <property type="match status" value="1"/>
</dbReference>
<evidence type="ECO:0000313" key="2">
    <source>
        <dbReference type="EMBL" id="PCG10819.1"/>
    </source>
</evidence>
<dbReference type="PANTHER" id="PTHR42850:SF4">
    <property type="entry name" value="ZINC-DEPENDENT ENDOPOLYPHOSPHATASE"/>
    <property type="match status" value="1"/>
</dbReference>
<dbReference type="GO" id="GO:0005737">
    <property type="term" value="C:cytoplasm"/>
    <property type="evidence" value="ECO:0007669"/>
    <property type="project" value="TreeGrafter"/>
</dbReference>
<sequence length="249" mass="27215">MLFPRRRRFANGPSTEPGERIYVVGDVHGRLDLLTEIVDRIGDHAGRLPPARAIHVVLLGDLVDRGPDSAGVLDHVHSLQRRHDAFVVLKGNHEDMMIRALAGERGVLSAWLGGGGAETLASYGIPLPAEPYDEEAVAAALRAAVPRPIRHWLAGLPLTARSGDYFFCHAGVRPGVPLKRQSAQDLLWIRREFLSDDSDHGAVVVHGHSIASDVEWRDNRIGIDTGAYRTGRLTALYLEGTEREIIATG</sequence>
<dbReference type="Pfam" id="PF00149">
    <property type="entry name" value="Metallophos"/>
    <property type="match status" value="1"/>
</dbReference>
<dbReference type="GO" id="GO:0110154">
    <property type="term" value="P:RNA decapping"/>
    <property type="evidence" value="ECO:0007669"/>
    <property type="project" value="TreeGrafter"/>
</dbReference>
<name>A0A2A4I3P5_9SPHN</name>
<dbReference type="CDD" id="cd00144">
    <property type="entry name" value="MPP_PPP_family"/>
    <property type="match status" value="1"/>
</dbReference>
<dbReference type="AlphaFoldDB" id="A0A2A4I3P5"/>
<dbReference type="GO" id="GO:0016791">
    <property type="term" value="F:phosphatase activity"/>
    <property type="evidence" value="ECO:0007669"/>
    <property type="project" value="TreeGrafter"/>
</dbReference>
<reference evidence="2 3" key="1">
    <citation type="submission" date="2017-09" db="EMBL/GenBank/DDBJ databases">
        <title>Sphingomonas ginsenosidimutans KACC 14949, whole genome shotgun sequence.</title>
        <authorList>
            <person name="Feng G."/>
            <person name="Zhu H."/>
        </authorList>
    </citation>
    <scope>NUCLEOTIDE SEQUENCE [LARGE SCALE GENOMIC DNA]</scope>
    <source>
        <strain evidence="2 3">KACC 14949</strain>
    </source>
</reference>
<dbReference type="Proteomes" id="UP000218784">
    <property type="component" value="Unassembled WGS sequence"/>
</dbReference>
<evidence type="ECO:0000313" key="3">
    <source>
        <dbReference type="Proteomes" id="UP000218784"/>
    </source>
</evidence>
<dbReference type="PANTHER" id="PTHR42850">
    <property type="entry name" value="METALLOPHOSPHOESTERASE"/>
    <property type="match status" value="1"/>
</dbReference>
<dbReference type="PROSITE" id="PS00125">
    <property type="entry name" value="SER_THR_PHOSPHATASE"/>
    <property type="match status" value="1"/>
</dbReference>
<dbReference type="InterPro" id="IPR006186">
    <property type="entry name" value="Ser/Thr-sp_prot-phosphatase"/>
</dbReference>